<dbReference type="InterPro" id="IPR036237">
    <property type="entry name" value="Xyl_isomerase-like_sf"/>
</dbReference>
<dbReference type="InterPro" id="IPR050312">
    <property type="entry name" value="IolE/XylAMocC-like"/>
</dbReference>
<keyword evidence="2" id="KW-0413">Isomerase</keyword>
<dbReference type="Proteomes" id="UP001223743">
    <property type="component" value="Unassembled WGS sequence"/>
</dbReference>
<sequence>MSRYSVSFQLYSSRLFPPVPPQLNYLKSVGYDSVELWPQTYESDPAGFRRALDDSGLTCSGMHMPLAGLVSEPRRWFDLAHMVGTDTLIPPYVPQAERRPTADFWRSVGERLRTGAELARPEGLKVAWHNHDFEYVRLEDSSRPIDHLLDAAGANVDFEIDIGWVVRGWADPATELRRYADRITMIQLKDTATAGTELDEGWTPTGDGIIDWPSLYPLFDATRAKLLVVEHDNPTDWKVLAKRSIDYIRLLVG</sequence>
<dbReference type="PANTHER" id="PTHR12110:SF41">
    <property type="entry name" value="INOSOSE DEHYDRATASE"/>
    <property type="match status" value="1"/>
</dbReference>
<dbReference type="Gene3D" id="3.20.20.150">
    <property type="entry name" value="Divalent-metal-dependent TIM barrel enzymes"/>
    <property type="match status" value="1"/>
</dbReference>
<proteinExistence type="predicted"/>
<dbReference type="GO" id="GO:0016853">
    <property type="term" value="F:isomerase activity"/>
    <property type="evidence" value="ECO:0007669"/>
    <property type="project" value="UniProtKB-KW"/>
</dbReference>
<evidence type="ECO:0000259" key="1">
    <source>
        <dbReference type="Pfam" id="PF01261"/>
    </source>
</evidence>
<protein>
    <submittedName>
        <fullName evidence="2">Sugar phosphate isomerase/epimerase</fullName>
    </submittedName>
</protein>
<feature type="domain" description="Xylose isomerase-like TIM barrel" evidence="1">
    <location>
        <begin position="25"/>
        <end position="249"/>
    </location>
</feature>
<dbReference type="PANTHER" id="PTHR12110">
    <property type="entry name" value="HYDROXYPYRUVATE ISOMERASE"/>
    <property type="match status" value="1"/>
</dbReference>
<dbReference type="InterPro" id="IPR013022">
    <property type="entry name" value="Xyl_isomerase-like_TIM-brl"/>
</dbReference>
<keyword evidence="3" id="KW-1185">Reference proteome</keyword>
<dbReference type="Pfam" id="PF01261">
    <property type="entry name" value="AP_endonuc_2"/>
    <property type="match status" value="1"/>
</dbReference>
<dbReference type="SUPFAM" id="SSF51658">
    <property type="entry name" value="Xylose isomerase-like"/>
    <property type="match status" value="1"/>
</dbReference>
<evidence type="ECO:0000313" key="3">
    <source>
        <dbReference type="Proteomes" id="UP001223743"/>
    </source>
</evidence>
<reference evidence="2 3" key="1">
    <citation type="submission" date="2023-07" db="EMBL/GenBank/DDBJ databases">
        <title>Genomic Encyclopedia of Type Strains, Phase IV (KMG-IV): sequencing the most valuable type-strain genomes for metagenomic binning, comparative biology and taxonomic classification.</title>
        <authorList>
            <person name="Goeker M."/>
        </authorList>
    </citation>
    <scope>NUCLEOTIDE SEQUENCE [LARGE SCALE GENOMIC DNA]</scope>
    <source>
        <strain evidence="2 3">B1-1</strain>
    </source>
</reference>
<dbReference type="RefSeq" id="WP_266279228.1">
    <property type="nucleotide sequence ID" value="NZ_JAPKNF010000001.1"/>
</dbReference>
<comment type="caution">
    <text evidence="2">The sequence shown here is derived from an EMBL/GenBank/DDBJ whole genome shotgun (WGS) entry which is preliminary data.</text>
</comment>
<dbReference type="EMBL" id="JAUSWJ010000001">
    <property type="protein sequence ID" value="MDQ0516730.1"/>
    <property type="molecule type" value="Genomic_DNA"/>
</dbReference>
<accession>A0ABU0M6Y4</accession>
<name>A0ABU0M6Y4_9HYPH</name>
<evidence type="ECO:0000313" key="2">
    <source>
        <dbReference type="EMBL" id="MDQ0516730.1"/>
    </source>
</evidence>
<organism evidence="2 3">
    <name type="scientific">Kaistia geumhonensis</name>
    <dbReference type="NCBI Taxonomy" id="410839"/>
    <lineage>
        <taxon>Bacteria</taxon>
        <taxon>Pseudomonadati</taxon>
        <taxon>Pseudomonadota</taxon>
        <taxon>Alphaproteobacteria</taxon>
        <taxon>Hyphomicrobiales</taxon>
        <taxon>Kaistiaceae</taxon>
        <taxon>Kaistia</taxon>
    </lineage>
</organism>
<gene>
    <name evidence="2" type="ORF">QO015_002343</name>
</gene>